<name>A0ACC2X0C9_9TREE</name>
<reference evidence="1" key="1">
    <citation type="submission" date="2023-04" db="EMBL/GenBank/DDBJ databases">
        <title>Draft Genome sequencing of Naganishia species isolated from polar environments using Oxford Nanopore Technology.</title>
        <authorList>
            <person name="Leo P."/>
            <person name="Venkateswaran K."/>
        </authorList>
    </citation>
    <scope>NUCLEOTIDE SEQUENCE</scope>
    <source>
        <strain evidence="1">MNA-CCFEE 5425</strain>
    </source>
</reference>
<sequence length="217" mass="23577">MPGSFPRDLSLELTFQQQQQPSSEEAAASAVSSWNTTELNRTVFQVSIHSTSAQECSDKGKNPLEGEGAKLVPTVHNIAECKVYRPQGSAMQNLSIDSSLRPKKRLGDAVRDPEGTEQQKKIGNAAGKVPDSLREEPHQEWDDASFPLAPSPVGFSENRDDTVSPVKERPLSPNLDHPDEDTQAGVRAQEGGGAEDDWSSVHGPKDEDVGDGWTVYN</sequence>
<dbReference type="Proteomes" id="UP001243375">
    <property type="component" value="Unassembled WGS sequence"/>
</dbReference>
<dbReference type="EMBL" id="JASBWU010000013">
    <property type="protein sequence ID" value="KAJ9116866.1"/>
    <property type="molecule type" value="Genomic_DNA"/>
</dbReference>
<proteinExistence type="predicted"/>
<evidence type="ECO:0000313" key="1">
    <source>
        <dbReference type="EMBL" id="KAJ9116866.1"/>
    </source>
</evidence>
<organism evidence="1 2">
    <name type="scientific">Naganishia vaughanmartiniae</name>
    <dbReference type="NCBI Taxonomy" id="1424756"/>
    <lineage>
        <taxon>Eukaryota</taxon>
        <taxon>Fungi</taxon>
        <taxon>Dikarya</taxon>
        <taxon>Basidiomycota</taxon>
        <taxon>Agaricomycotina</taxon>
        <taxon>Tremellomycetes</taxon>
        <taxon>Filobasidiales</taxon>
        <taxon>Filobasidiaceae</taxon>
        <taxon>Naganishia</taxon>
    </lineage>
</organism>
<protein>
    <submittedName>
        <fullName evidence="1">Uncharacterized protein</fullName>
    </submittedName>
</protein>
<accession>A0ACC2X0C9</accession>
<evidence type="ECO:0000313" key="2">
    <source>
        <dbReference type="Proteomes" id="UP001243375"/>
    </source>
</evidence>
<comment type="caution">
    <text evidence="1">The sequence shown here is derived from an EMBL/GenBank/DDBJ whole genome shotgun (WGS) entry which is preliminary data.</text>
</comment>
<gene>
    <name evidence="1" type="ORF">QFC22_004523</name>
</gene>
<keyword evidence="2" id="KW-1185">Reference proteome</keyword>